<gene>
    <name evidence="2" type="ORF">GQN54_14340</name>
</gene>
<evidence type="ECO:0000256" key="1">
    <source>
        <dbReference type="SAM" id="Phobius"/>
    </source>
</evidence>
<dbReference type="EMBL" id="WWNE01000018">
    <property type="protein sequence ID" value="NBG67303.1"/>
    <property type="molecule type" value="Genomic_DNA"/>
</dbReference>
<dbReference type="RefSeq" id="WP_160634254.1">
    <property type="nucleotide sequence ID" value="NZ_WWNE01000018.1"/>
</dbReference>
<keyword evidence="1" id="KW-0812">Transmembrane</keyword>
<accession>A0A6N9NMW7</accession>
<feature type="transmembrane region" description="Helical" evidence="1">
    <location>
        <begin position="122"/>
        <end position="141"/>
    </location>
</feature>
<feature type="transmembrane region" description="Helical" evidence="1">
    <location>
        <begin position="30"/>
        <end position="51"/>
    </location>
</feature>
<comment type="caution">
    <text evidence="2">The sequence shown here is derived from an EMBL/GenBank/DDBJ whole genome shotgun (WGS) entry which is preliminary data.</text>
</comment>
<feature type="transmembrane region" description="Helical" evidence="1">
    <location>
        <begin position="7"/>
        <end position="24"/>
    </location>
</feature>
<keyword evidence="1" id="KW-0472">Membrane</keyword>
<keyword evidence="1" id="KW-1133">Transmembrane helix</keyword>
<name>A0A6N9NMW7_9FLAO</name>
<keyword evidence="3" id="KW-1185">Reference proteome</keyword>
<evidence type="ECO:0000313" key="2">
    <source>
        <dbReference type="EMBL" id="NBG67303.1"/>
    </source>
</evidence>
<protein>
    <submittedName>
        <fullName evidence="2">Uncharacterized protein</fullName>
    </submittedName>
</protein>
<reference evidence="2 3" key="1">
    <citation type="submission" date="2019-12" db="EMBL/GenBank/DDBJ databases">
        <authorList>
            <person name="Zhao J."/>
        </authorList>
    </citation>
    <scope>NUCLEOTIDE SEQUENCE [LARGE SCALE GENOMIC DNA]</scope>
    <source>
        <strain evidence="2 3">S-15</strain>
    </source>
</reference>
<proteinExistence type="predicted"/>
<feature type="transmembrane region" description="Helical" evidence="1">
    <location>
        <begin position="63"/>
        <end position="83"/>
    </location>
</feature>
<dbReference type="Proteomes" id="UP000470771">
    <property type="component" value="Unassembled WGS sequence"/>
</dbReference>
<evidence type="ECO:0000313" key="3">
    <source>
        <dbReference type="Proteomes" id="UP000470771"/>
    </source>
</evidence>
<feature type="transmembrane region" description="Helical" evidence="1">
    <location>
        <begin position="89"/>
        <end position="106"/>
    </location>
</feature>
<organism evidence="2 3">
    <name type="scientific">Acidiluteibacter ferrifornacis</name>
    <dbReference type="NCBI Taxonomy" id="2692424"/>
    <lineage>
        <taxon>Bacteria</taxon>
        <taxon>Pseudomonadati</taxon>
        <taxon>Bacteroidota</taxon>
        <taxon>Flavobacteriia</taxon>
        <taxon>Flavobacteriales</taxon>
        <taxon>Cryomorphaceae</taxon>
        <taxon>Acidiluteibacter</taxon>
    </lineage>
</organism>
<dbReference type="AlphaFoldDB" id="A0A6N9NMW7"/>
<sequence>MLKRIEVLLLVSAVLAINLHLLLWPGAELISIIAFAGLALLYPFLSMALFLNENQNIRISSMLPGLAFSIVLVGLMFKIQMWPGYQTNLAIGSIALIILIIYSFTLKDPNLQLGFKVLRKRAIPMAIIAIIALMLPPYTWLETKYSDYPEYIEAIKQLDKNPDDLQIQQRIDSLQNHQLK</sequence>